<evidence type="ECO:0000256" key="5">
    <source>
        <dbReference type="ARBA" id="ARBA00022741"/>
    </source>
</evidence>
<evidence type="ECO:0000256" key="8">
    <source>
        <dbReference type="ARBA" id="ARBA00032554"/>
    </source>
</evidence>
<name>A0ABN2RDA8_9MICO</name>
<evidence type="ECO:0000259" key="10">
    <source>
        <dbReference type="Pfam" id="PF00288"/>
    </source>
</evidence>
<dbReference type="GO" id="GO:0016301">
    <property type="term" value="F:kinase activity"/>
    <property type="evidence" value="ECO:0007669"/>
    <property type="project" value="UniProtKB-KW"/>
</dbReference>
<evidence type="ECO:0000256" key="2">
    <source>
        <dbReference type="ARBA" id="ARBA00012052"/>
    </source>
</evidence>
<keyword evidence="6 9" id="KW-0418">Kinase</keyword>
<dbReference type="RefSeq" id="WP_344096714.1">
    <property type="nucleotide sequence ID" value="NZ_BAAAOG010000009.1"/>
</dbReference>
<dbReference type="Gene3D" id="3.30.70.890">
    <property type="entry name" value="GHMP kinase, C-terminal domain"/>
    <property type="match status" value="1"/>
</dbReference>
<dbReference type="InterPro" id="IPR004424">
    <property type="entry name" value="IspE"/>
</dbReference>
<evidence type="ECO:0000256" key="4">
    <source>
        <dbReference type="ARBA" id="ARBA00022679"/>
    </source>
</evidence>
<dbReference type="NCBIfam" id="NF002870">
    <property type="entry name" value="PRK03188.1"/>
    <property type="match status" value="1"/>
</dbReference>
<dbReference type="Gene3D" id="3.30.230.10">
    <property type="match status" value="1"/>
</dbReference>
<sequence>MTAPLAADRVHVRAPGKLNLFFEVGGVQADGYHDVASAYQAVSLYEDVWAQPSDEFTVSIAGSVDVSGVPADDRNLALRAARLLAQRAGYDGGVHLDIRKYVPVAGGMGGGSADAAAALVACDALWGTDVGTGELQRLAARLGADVPFALMGGTAVGTGRGDQLNPALAKGRFDWVIVPSDVGLSTPEVYEHLDLLRKRTGGALAPRDIGVARAPAVDPGVLQALRAGDPVALAERVRNDLQAAALSLRPELRDALELGEHSGALVGMISGSGPTLAFLAADPESALELQVTLSAGGLTALHVHGPVTGARVMGN</sequence>
<accession>A0ABN2RDA8</accession>
<evidence type="ECO:0000256" key="3">
    <source>
        <dbReference type="ARBA" id="ARBA00017473"/>
    </source>
</evidence>
<keyword evidence="13" id="KW-1185">Reference proteome</keyword>
<feature type="domain" description="GHMP kinase N-terminal" evidence="10">
    <location>
        <begin position="75"/>
        <end position="153"/>
    </location>
</feature>
<dbReference type="InterPro" id="IPR036554">
    <property type="entry name" value="GHMP_kinase_C_sf"/>
</dbReference>
<feature type="binding site" evidence="9">
    <location>
        <begin position="103"/>
        <end position="113"/>
    </location>
    <ligand>
        <name>ATP</name>
        <dbReference type="ChEBI" id="CHEBI:30616"/>
    </ligand>
</feature>
<dbReference type="InterPro" id="IPR006204">
    <property type="entry name" value="GHMP_kinase_N_dom"/>
</dbReference>
<dbReference type="EC" id="2.7.1.148" evidence="2 9"/>
<dbReference type="PANTHER" id="PTHR43527">
    <property type="entry name" value="4-DIPHOSPHOCYTIDYL-2-C-METHYL-D-ERYTHRITOL KINASE, CHLOROPLASTIC"/>
    <property type="match status" value="1"/>
</dbReference>
<dbReference type="Pfam" id="PF00288">
    <property type="entry name" value="GHMP_kinases_N"/>
    <property type="match status" value="1"/>
</dbReference>
<keyword evidence="4 9" id="KW-0808">Transferase</keyword>
<reference evidence="12 13" key="1">
    <citation type="journal article" date="2019" name="Int. J. Syst. Evol. Microbiol.">
        <title>The Global Catalogue of Microorganisms (GCM) 10K type strain sequencing project: providing services to taxonomists for standard genome sequencing and annotation.</title>
        <authorList>
            <consortium name="The Broad Institute Genomics Platform"/>
            <consortium name="The Broad Institute Genome Sequencing Center for Infectious Disease"/>
            <person name="Wu L."/>
            <person name="Ma J."/>
        </authorList>
    </citation>
    <scope>NUCLEOTIDE SEQUENCE [LARGE SCALE GENOMIC DNA]</scope>
    <source>
        <strain evidence="12 13">JCM 14901</strain>
    </source>
</reference>
<evidence type="ECO:0000256" key="7">
    <source>
        <dbReference type="ARBA" id="ARBA00022840"/>
    </source>
</evidence>
<dbReference type="NCBIfam" id="TIGR00154">
    <property type="entry name" value="ispE"/>
    <property type="match status" value="1"/>
</dbReference>
<comment type="pathway">
    <text evidence="9">Isoprenoid biosynthesis; isopentenyl diphosphate biosynthesis via DXP pathway; isopentenyl diphosphate from 1-deoxy-D-xylulose 5-phosphate: step 3/6.</text>
</comment>
<dbReference type="SUPFAM" id="SSF54211">
    <property type="entry name" value="Ribosomal protein S5 domain 2-like"/>
    <property type="match status" value="1"/>
</dbReference>
<comment type="function">
    <text evidence="9">Catalyzes the phosphorylation of the position 2 hydroxy group of 4-diphosphocytidyl-2C-methyl-D-erythritol.</text>
</comment>
<dbReference type="Pfam" id="PF08544">
    <property type="entry name" value="GHMP_kinases_C"/>
    <property type="match status" value="1"/>
</dbReference>
<keyword evidence="7 9" id="KW-0067">ATP-binding</keyword>
<dbReference type="InterPro" id="IPR020568">
    <property type="entry name" value="Ribosomal_Su5_D2-typ_SF"/>
</dbReference>
<comment type="catalytic activity">
    <reaction evidence="9">
        <text>4-CDP-2-C-methyl-D-erythritol + ATP = 4-CDP-2-C-methyl-D-erythritol 2-phosphate + ADP + H(+)</text>
        <dbReference type="Rhea" id="RHEA:18437"/>
        <dbReference type="ChEBI" id="CHEBI:15378"/>
        <dbReference type="ChEBI" id="CHEBI:30616"/>
        <dbReference type="ChEBI" id="CHEBI:57823"/>
        <dbReference type="ChEBI" id="CHEBI:57919"/>
        <dbReference type="ChEBI" id="CHEBI:456216"/>
        <dbReference type="EC" id="2.7.1.148"/>
    </reaction>
</comment>
<evidence type="ECO:0000256" key="6">
    <source>
        <dbReference type="ARBA" id="ARBA00022777"/>
    </source>
</evidence>
<evidence type="ECO:0000313" key="13">
    <source>
        <dbReference type="Proteomes" id="UP001499933"/>
    </source>
</evidence>
<comment type="similarity">
    <text evidence="1 9">Belongs to the GHMP kinase family. IspE subfamily.</text>
</comment>
<dbReference type="EMBL" id="BAAAOG010000009">
    <property type="protein sequence ID" value="GAA1967342.1"/>
    <property type="molecule type" value="Genomic_DNA"/>
</dbReference>
<feature type="active site" evidence="9">
    <location>
        <position position="145"/>
    </location>
</feature>
<keyword evidence="5 9" id="KW-0547">Nucleotide-binding</keyword>
<organism evidence="12 13">
    <name type="scientific">Microbacterium deminutum</name>
    <dbReference type="NCBI Taxonomy" id="344164"/>
    <lineage>
        <taxon>Bacteria</taxon>
        <taxon>Bacillati</taxon>
        <taxon>Actinomycetota</taxon>
        <taxon>Actinomycetes</taxon>
        <taxon>Micrococcales</taxon>
        <taxon>Microbacteriaceae</taxon>
        <taxon>Microbacterium</taxon>
    </lineage>
</organism>
<protein>
    <recommendedName>
        <fullName evidence="3 9">4-diphosphocytidyl-2-C-methyl-D-erythritol kinase</fullName>
        <shortName evidence="9">CMK</shortName>
        <ecNumber evidence="2 9">2.7.1.148</ecNumber>
    </recommendedName>
    <alternativeName>
        <fullName evidence="8 9">4-(cytidine-5'-diphospho)-2-C-methyl-D-erythritol kinase</fullName>
    </alternativeName>
</protein>
<dbReference type="InterPro" id="IPR014721">
    <property type="entry name" value="Ribsml_uS5_D2-typ_fold_subgr"/>
</dbReference>
<dbReference type="Proteomes" id="UP001499933">
    <property type="component" value="Unassembled WGS sequence"/>
</dbReference>
<comment type="caution">
    <text evidence="12">The sequence shown here is derived from an EMBL/GenBank/DDBJ whole genome shotgun (WGS) entry which is preliminary data.</text>
</comment>
<dbReference type="HAMAP" id="MF_00061">
    <property type="entry name" value="IspE"/>
    <property type="match status" value="1"/>
</dbReference>
<dbReference type="SUPFAM" id="SSF55060">
    <property type="entry name" value="GHMP Kinase, C-terminal domain"/>
    <property type="match status" value="1"/>
</dbReference>
<evidence type="ECO:0000313" key="12">
    <source>
        <dbReference type="EMBL" id="GAA1967342.1"/>
    </source>
</evidence>
<gene>
    <name evidence="9" type="primary">ispE</name>
    <name evidence="12" type="ORF">GCM10009776_32920</name>
</gene>
<feature type="active site" evidence="9">
    <location>
        <position position="17"/>
    </location>
</feature>
<proteinExistence type="inferred from homology"/>
<evidence type="ECO:0000256" key="1">
    <source>
        <dbReference type="ARBA" id="ARBA00009684"/>
    </source>
</evidence>
<dbReference type="PIRSF" id="PIRSF010376">
    <property type="entry name" value="IspE"/>
    <property type="match status" value="1"/>
</dbReference>
<evidence type="ECO:0000256" key="9">
    <source>
        <dbReference type="HAMAP-Rule" id="MF_00061"/>
    </source>
</evidence>
<feature type="domain" description="GHMP kinase C-terminal" evidence="11">
    <location>
        <begin position="222"/>
        <end position="292"/>
    </location>
</feature>
<dbReference type="PANTHER" id="PTHR43527:SF2">
    <property type="entry name" value="4-DIPHOSPHOCYTIDYL-2-C-METHYL-D-ERYTHRITOL KINASE, CHLOROPLASTIC"/>
    <property type="match status" value="1"/>
</dbReference>
<evidence type="ECO:0000259" key="11">
    <source>
        <dbReference type="Pfam" id="PF08544"/>
    </source>
</evidence>
<dbReference type="InterPro" id="IPR013750">
    <property type="entry name" value="GHMP_kinase_C_dom"/>
</dbReference>
<keyword evidence="9" id="KW-0414">Isoprene biosynthesis</keyword>